<dbReference type="EMBL" id="CZAB01000111">
    <property type="protein sequence ID" value="CUQ19913.1"/>
    <property type="molecule type" value="Genomic_DNA"/>
</dbReference>
<dbReference type="PROSITE" id="PS00371">
    <property type="entry name" value="PTS_EIIA_TYPE_1_HIS"/>
    <property type="match status" value="1"/>
</dbReference>
<proteinExistence type="predicted"/>
<dbReference type="GO" id="GO:0016301">
    <property type="term" value="F:kinase activity"/>
    <property type="evidence" value="ECO:0007669"/>
    <property type="project" value="UniProtKB-KW"/>
</dbReference>
<evidence type="ECO:0000256" key="5">
    <source>
        <dbReference type="ARBA" id="ARBA00022679"/>
    </source>
</evidence>
<dbReference type="Gene3D" id="3.30.1360.60">
    <property type="entry name" value="Glucose permease domain IIB"/>
    <property type="match status" value="1"/>
</dbReference>
<dbReference type="SUPFAM" id="SSF55604">
    <property type="entry name" value="Glucose permease domain IIB"/>
    <property type="match status" value="1"/>
</dbReference>
<dbReference type="InterPro" id="IPR018113">
    <property type="entry name" value="PTrfase_EIIB_Cys"/>
</dbReference>
<evidence type="ECO:0000256" key="3">
    <source>
        <dbReference type="ARBA" id="ARBA00022475"/>
    </source>
</evidence>
<evidence type="ECO:0000256" key="9">
    <source>
        <dbReference type="ARBA" id="ARBA00022989"/>
    </source>
</evidence>
<dbReference type="InterPro" id="IPR050558">
    <property type="entry name" value="PTS_Sugar-Specific_Components"/>
</dbReference>
<keyword evidence="7 13" id="KW-0812">Transmembrane</keyword>
<dbReference type="InterPro" id="IPR011297">
    <property type="entry name" value="PTS_IIABC_b_glu"/>
</dbReference>
<dbReference type="GO" id="GO:0015771">
    <property type="term" value="P:trehalose transport"/>
    <property type="evidence" value="ECO:0007669"/>
    <property type="project" value="TreeGrafter"/>
</dbReference>
<dbReference type="PROSITE" id="PS51093">
    <property type="entry name" value="PTS_EIIA_TYPE_1"/>
    <property type="match status" value="1"/>
</dbReference>
<dbReference type="InterPro" id="IPR003352">
    <property type="entry name" value="PTS_EIIC"/>
</dbReference>
<dbReference type="EMBL" id="UAVW01000019">
    <property type="protein sequence ID" value="SQB16104.1"/>
    <property type="molecule type" value="Genomic_DNA"/>
</dbReference>
<evidence type="ECO:0000259" key="16">
    <source>
        <dbReference type="PROSITE" id="PS51103"/>
    </source>
</evidence>
<evidence type="ECO:0000256" key="13">
    <source>
        <dbReference type="SAM" id="Phobius"/>
    </source>
</evidence>
<dbReference type="Pfam" id="PF00367">
    <property type="entry name" value="PTS_EIIB"/>
    <property type="match status" value="1"/>
</dbReference>
<feature type="transmembrane region" description="Helical" evidence="13">
    <location>
        <begin position="428"/>
        <end position="450"/>
    </location>
</feature>
<feature type="transmembrane region" description="Helical" evidence="13">
    <location>
        <begin position="175"/>
        <end position="195"/>
    </location>
</feature>
<dbReference type="Gene3D" id="2.70.70.10">
    <property type="entry name" value="Glucose Permease (Domain IIA)"/>
    <property type="match status" value="1"/>
</dbReference>
<dbReference type="PROSITE" id="PS51103">
    <property type="entry name" value="PTS_EIIC_TYPE_1"/>
    <property type="match status" value="1"/>
</dbReference>
<dbReference type="PANTHER" id="PTHR30175:SF1">
    <property type="entry name" value="PTS SYSTEM ARBUTIN-, CELLOBIOSE-, AND SALICIN-SPECIFIC EIIBC COMPONENT-RELATED"/>
    <property type="match status" value="1"/>
</dbReference>
<dbReference type="CDD" id="cd00212">
    <property type="entry name" value="PTS_IIB_glc"/>
    <property type="match status" value="1"/>
</dbReference>
<keyword evidence="5 17" id="KW-0808">Transferase</keyword>
<dbReference type="EC" id="2.7.1.-" evidence="18"/>
<dbReference type="Pfam" id="PF02378">
    <property type="entry name" value="PTS_EIIC"/>
    <property type="match status" value="1"/>
</dbReference>
<evidence type="ECO:0000256" key="6">
    <source>
        <dbReference type="ARBA" id="ARBA00022683"/>
    </source>
</evidence>
<keyword evidence="3" id="KW-1003">Cell membrane</keyword>
<evidence type="ECO:0000313" key="19">
    <source>
        <dbReference type="Proteomes" id="UP000095512"/>
    </source>
</evidence>
<keyword evidence="2" id="KW-0813">Transport</keyword>
<evidence type="ECO:0000259" key="15">
    <source>
        <dbReference type="PROSITE" id="PS51098"/>
    </source>
</evidence>
<keyword evidence="20" id="KW-1185">Reference proteome</keyword>
<dbReference type="GO" id="GO:0005886">
    <property type="term" value="C:plasma membrane"/>
    <property type="evidence" value="ECO:0007669"/>
    <property type="project" value="UniProtKB-SubCell"/>
</dbReference>
<feature type="transmembrane region" description="Helical" evidence="13">
    <location>
        <begin position="383"/>
        <end position="408"/>
    </location>
</feature>
<feature type="domain" description="PTS EIIA type-1" evidence="14">
    <location>
        <begin position="501"/>
        <end position="605"/>
    </location>
</feature>
<dbReference type="InterPro" id="IPR013013">
    <property type="entry name" value="PTS_EIIC_1"/>
</dbReference>
<dbReference type="InterPro" id="IPR011055">
    <property type="entry name" value="Dup_hybrid_motif"/>
</dbReference>
<keyword evidence="9 13" id="KW-1133">Transmembrane helix</keyword>
<feature type="transmembrane region" description="Helical" evidence="13">
    <location>
        <begin position="282"/>
        <end position="301"/>
    </location>
</feature>
<feature type="domain" description="PTS EIIB type-1" evidence="15">
    <location>
        <begin position="6"/>
        <end position="88"/>
    </location>
</feature>
<evidence type="ECO:0000256" key="8">
    <source>
        <dbReference type="ARBA" id="ARBA00022777"/>
    </source>
</evidence>
<dbReference type="PANTHER" id="PTHR30175">
    <property type="entry name" value="PHOSPHOTRANSFERASE SYSTEM TRANSPORT PROTEIN"/>
    <property type="match status" value="1"/>
</dbReference>
<dbReference type="GO" id="GO:0009401">
    <property type="term" value="P:phosphoenolpyruvate-dependent sugar phosphotransferase system"/>
    <property type="evidence" value="ECO:0007669"/>
    <property type="project" value="UniProtKB-KW"/>
</dbReference>
<keyword evidence="4" id="KW-0762">Sugar transport</keyword>
<evidence type="ECO:0000313" key="18">
    <source>
        <dbReference type="EMBL" id="SQB16104.1"/>
    </source>
</evidence>
<feature type="transmembrane region" description="Helical" evidence="13">
    <location>
        <begin position="114"/>
        <end position="136"/>
    </location>
</feature>
<evidence type="ECO:0000256" key="4">
    <source>
        <dbReference type="ARBA" id="ARBA00022597"/>
    </source>
</evidence>
<keyword evidence="6" id="KW-0598">Phosphotransferase system</keyword>
<evidence type="ECO:0000256" key="2">
    <source>
        <dbReference type="ARBA" id="ARBA00022448"/>
    </source>
</evidence>
<dbReference type="FunFam" id="2.70.70.10:FF:000001">
    <property type="entry name" value="PTS system glucose-specific IIA component"/>
    <property type="match status" value="1"/>
</dbReference>
<evidence type="ECO:0000256" key="1">
    <source>
        <dbReference type="ARBA" id="ARBA00004651"/>
    </source>
</evidence>
<dbReference type="RefSeq" id="WP_057573114.1">
    <property type="nucleotide sequence ID" value="NZ_CZAB01000111.1"/>
</dbReference>
<dbReference type="PROSITE" id="PS51098">
    <property type="entry name" value="PTS_EIIB_TYPE_1"/>
    <property type="match status" value="1"/>
</dbReference>
<dbReference type="PROSITE" id="PS01035">
    <property type="entry name" value="PTS_EIIB_TYPE_1_CYS"/>
    <property type="match status" value="1"/>
</dbReference>
<dbReference type="NCBIfam" id="TIGR01995">
    <property type="entry name" value="PTS-II-ABC-beta"/>
    <property type="match status" value="1"/>
</dbReference>
<evidence type="ECO:0000256" key="10">
    <source>
        <dbReference type="ARBA" id="ARBA00023136"/>
    </source>
</evidence>
<dbReference type="InterPro" id="IPR036878">
    <property type="entry name" value="Glu_permease_IIB"/>
</dbReference>
<evidence type="ECO:0000256" key="7">
    <source>
        <dbReference type="ARBA" id="ARBA00022692"/>
    </source>
</evidence>
<sequence>MAKNYANIAKEVLRLVGGDKNVSHFEHCSTRLRFSIVDPGKVDQAGLKKVPGVMGVVGSGNQCQVVIGNDVIEVYDEVLKLGTFTGGTPAPVAQGKRDIGATVLDLMVGIFQPLVPAIAGGGILKAFLSLFALVGIMDSKGVLYQVLINVADAPLYFLPVLVAVTMSSKINCNRLIAVATVGALVLPKTAALLASDPAPTLFGLTLQNVNYAYQVFPAILAVTALYFVEKYVTKITPKPIRVFFVPMVCFIIVFPLTLLVLGPIGLTIGKGLTTVMLTLYKYVGWLAVGLVAAVLPLLISIGAHKAFIPYVVASLGDPSLGYEILYNGASLAHNISESGASLAVALKTKDPELRSTAFSCGVSALFGVTEPAIYSITIQRKKVLYGVMVGSFISGSFIGLMAVKAFVAMGPGLAGMAMFVDPENTMNIVWAFAGFGIALVSSFIATLFLYKDEAKAEAAPAGQLSGELSAQSSEPEDDTVKPGSLVSPLQGTVVRLEDVKDEVFSTGVLGQGAAVRPAKGELYAPVNGTVTMIPDSKHSISLVDACGAEILMHIGMDTVQLGGKHFEPQVKVGDRVRKGQLLIKFDMDAIRAAGYDLTTPVVVTNSDELEVTTLAQGDIEAGTELLKWE</sequence>
<dbReference type="Proteomes" id="UP000095512">
    <property type="component" value="Unassembled WGS sequence"/>
</dbReference>
<comment type="subcellular location">
    <subcellularLocation>
        <location evidence="1">Cell membrane</location>
        <topology evidence="1">Multi-pass membrane protein</topology>
    </subcellularLocation>
</comment>
<evidence type="ECO:0000256" key="11">
    <source>
        <dbReference type="PROSITE-ProRule" id="PRU00421"/>
    </source>
</evidence>
<reference evidence="17 19" key="1">
    <citation type="submission" date="2015-09" db="EMBL/GenBank/DDBJ databases">
        <authorList>
            <consortium name="Pathogen Informatics"/>
        </authorList>
    </citation>
    <scope>NUCLEOTIDE SEQUENCE [LARGE SCALE GENOMIC DNA]</scope>
    <source>
        <strain evidence="17 19">2789STDY5834865</strain>
    </source>
</reference>
<feature type="domain" description="PTS EIIC type-1" evidence="16">
    <location>
        <begin position="105"/>
        <end position="465"/>
    </location>
</feature>
<protein>
    <submittedName>
        <fullName evidence="17">PTS system beta-glucoside-specific EIIBCA component BglP</fullName>
        <ecNumber evidence="18">2.7.1.-</ecNumber>
        <ecNumber evidence="17">2.7.1.69</ecNumber>
    </submittedName>
</protein>
<evidence type="ECO:0000313" key="20">
    <source>
        <dbReference type="Proteomes" id="UP000251853"/>
    </source>
</evidence>
<dbReference type="GO" id="GO:0090589">
    <property type="term" value="F:protein-phosphocysteine-trehalose phosphotransferase system transporter activity"/>
    <property type="evidence" value="ECO:0007669"/>
    <property type="project" value="TreeGrafter"/>
</dbReference>
<accession>A0A174UC20</accession>
<evidence type="ECO:0000256" key="12">
    <source>
        <dbReference type="SAM" id="MobiDB-lite"/>
    </source>
</evidence>
<dbReference type="InterPro" id="IPR001127">
    <property type="entry name" value="PTS_EIIA_1_perm"/>
</dbReference>
<keyword evidence="10 13" id="KW-0472">Membrane</keyword>
<evidence type="ECO:0000259" key="14">
    <source>
        <dbReference type="PROSITE" id="PS51093"/>
    </source>
</evidence>
<dbReference type="NCBIfam" id="TIGR00830">
    <property type="entry name" value="PTBA"/>
    <property type="match status" value="1"/>
</dbReference>
<reference evidence="18 20" key="2">
    <citation type="submission" date="2018-06" db="EMBL/GenBank/DDBJ databases">
        <authorList>
            <consortium name="Pathogen Informatics"/>
            <person name="Doyle S."/>
        </authorList>
    </citation>
    <scope>NUCLEOTIDE SEQUENCE [LARGE SCALE GENOMIC DNA]</scope>
    <source>
        <strain evidence="18 20">NCTC11224</strain>
    </source>
</reference>
<dbReference type="GO" id="GO:0008982">
    <property type="term" value="F:protein-N(PI)-phosphohistidine-sugar phosphotransferase activity"/>
    <property type="evidence" value="ECO:0007669"/>
    <property type="project" value="InterPro"/>
</dbReference>
<name>A0A174UC20_9FIRM</name>
<dbReference type="Proteomes" id="UP000251853">
    <property type="component" value="Unassembled WGS sequence"/>
</dbReference>
<dbReference type="Pfam" id="PF00358">
    <property type="entry name" value="PTS_EIIA_1"/>
    <property type="match status" value="1"/>
</dbReference>
<dbReference type="FunFam" id="3.30.1360.60:FF:000001">
    <property type="entry name" value="PTS system glucose-specific IIBC component PtsG"/>
    <property type="match status" value="1"/>
</dbReference>
<feature type="transmembrane region" description="Helical" evidence="13">
    <location>
        <begin position="142"/>
        <end position="163"/>
    </location>
</feature>
<feature type="region of interest" description="Disordered" evidence="12">
    <location>
        <begin position="465"/>
        <end position="485"/>
    </location>
</feature>
<dbReference type="SUPFAM" id="SSF51261">
    <property type="entry name" value="Duplicated hybrid motif"/>
    <property type="match status" value="1"/>
</dbReference>
<dbReference type="EC" id="2.7.1.69" evidence="17"/>
<evidence type="ECO:0000313" key="17">
    <source>
        <dbReference type="EMBL" id="CUQ19913.1"/>
    </source>
</evidence>
<feature type="active site" description="Phosphocysteine intermediate; for EIIB activity" evidence="11">
    <location>
        <position position="28"/>
    </location>
</feature>
<feature type="transmembrane region" description="Helical" evidence="13">
    <location>
        <begin position="240"/>
        <end position="262"/>
    </location>
</feature>
<keyword evidence="8" id="KW-0418">Kinase</keyword>
<gene>
    <name evidence="17" type="primary">bglP3</name>
    <name evidence="17" type="ORF">ERS852480_05126</name>
    <name evidence="18" type="ORF">NCTC11224_05205</name>
</gene>
<dbReference type="AlphaFoldDB" id="A0A174UC20"/>
<organism evidence="17 19">
    <name type="scientific">Enterocloster clostridioformis</name>
    <dbReference type="NCBI Taxonomy" id="1531"/>
    <lineage>
        <taxon>Bacteria</taxon>
        <taxon>Bacillati</taxon>
        <taxon>Bacillota</taxon>
        <taxon>Clostridia</taxon>
        <taxon>Lachnospirales</taxon>
        <taxon>Lachnospiraceae</taxon>
        <taxon>Enterocloster</taxon>
    </lineage>
</organism>
<dbReference type="InterPro" id="IPR001996">
    <property type="entry name" value="PTS_IIB_1"/>
</dbReference>
<feature type="transmembrane region" description="Helical" evidence="13">
    <location>
        <begin position="211"/>
        <end position="228"/>
    </location>
</feature>